<evidence type="ECO:0000313" key="2">
    <source>
        <dbReference type="Proteomes" id="UP000266673"/>
    </source>
</evidence>
<proteinExistence type="predicted"/>
<dbReference type="AlphaFoldDB" id="A0A397U234"/>
<comment type="caution">
    <text evidence="1">The sequence shown here is derived from an EMBL/GenBank/DDBJ whole genome shotgun (WGS) entry which is preliminary data.</text>
</comment>
<organism evidence="1 2">
    <name type="scientific">Gigaspora rosea</name>
    <dbReference type="NCBI Taxonomy" id="44941"/>
    <lineage>
        <taxon>Eukaryota</taxon>
        <taxon>Fungi</taxon>
        <taxon>Fungi incertae sedis</taxon>
        <taxon>Mucoromycota</taxon>
        <taxon>Glomeromycotina</taxon>
        <taxon>Glomeromycetes</taxon>
        <taxon>Diversisporales</taxon>
        <taxon>Gigasporaceae</taxon>
        <taxon>Gigaspora</taxon>
    </lineage>
</organism>
<dbReference type="Proteomes" id="UP000266673">
    <property type="component" value="Unassembled WGS sequence"/>
</dbReference>
<evidence type="ECO:0000313" key="1">
    <source>
        <dbReference type="EMBL" id="RIB03208.1"/>
    </source>
</evidence>
<reference evidence="1 2" key="1">
    <citation type="submission" date="2018-06" db="EMBL/GenBank/DDBJ databases">
        <title>Comparative genomics reveals the genomic features of Rhizophagus irregularis, R. cerebriforme, R. diaphanum and Gigaspora rosea, and their symbiotic lifestyle signature.</title>
        <authorList>
            <person name="Morin E."/>
            <person name="San Clemente H."/>
            <person name="Chen E.C.H."/>
            <person name="De La Providencia I."/>
            <person name="Hainaut M."/>
            <person name="Kuo A."/>
            <person name="Kohler A."/>
            <person name="Murat C."/>
            <person name="Tang N."/>
            <person name="Roy S."/>
            <person name="Loubradou J."/>
            <person name="Henrissat B."/>
            <person name="Grigoriev I.V."/>
            <person name="Corradi N."/>
            <person name="Roux C."/>
            <person name="Martin F.M."/>
        </authorList>
    </citation>
    <scope>NUCLEOTIDE SEQUENCE [LARGE SCALE GENOMIC DNA]</scope>
    <source>
        <strain evidence="1 2">DAOM 194757</strain>
    </source>
</reference>
<dbReference type="OrthoDB" id="2661395at2759"/>
<name>A0A397U234_9GLOM</name>
<keyword evidence="2" id="KW-1185">Reference proteome</keyword>
<dbReference type="EMBL" id="QKWP01002476">
    <property type="protein sequence ID" value="RIB03208.1"/>
    <property type="molecule type" value="Genomic_DNA"/>
</dbReference>
<protein>
    <submittedName>
        <fullName evidence="1">Uncharacterized protein</fullName>
    </submittedName>
</protein>
<accession>A0A397U234</accession>
<sequence>MHRDLIPLIQGLRSVEDKCNELDEILVENKFDEEDELTEKDEQSNYETNDELIAVLQEYEKDESDTIDNVTEEPCELWEVINNRVTEKIQK</sequence>
<gene>
    <name evidence="1" type="ORF">C2G38_2149627</name>
</gene>